<evidence type="ECO:0000256" key="12">
    <source>
        <dbReference type="ARBA" id="ARBA00023002"/>
    </source>
</evidence>
<comment type="cofactor">
    <cofactor evidence="1 16">
        <name>FAD</name>
        <dbReference type="ChEBI" id="CHEBI:57692"/>
    </cofactor>
</comment>
<dbReference type="Pfam" id="PF02873">
    <property type="entry name" value="MurB_C"/>
    <property type="match status" value="1"/>
</dbReference>
<dbReference type="HAMAP" id="MF_00037">
    <property type="entry name" value="MurB"/>
    <property type="match status" value="1"/>
</dbReference>
<evidence type="ECO:0000256" key="11">
    <source>
        <dbReference type="ARBA" id="ARBA00022984"/>
    </source>
</evidence>
<keyword evidence="12 16" id="KW-0560">Oxidoreductase</keyword>
<dbReference type="SUPFAM" id="SSF56176">
    <property type="entry name" value="FAD-binding/transporter-associated domain-like"/>
    <property type="match status" value="1"/>
</dbReference>
<dbReference type="InterPro" id="IPR006094">
    <property type="entry name" value="Oxid_FAD_bind_N"/>
</dbReference>
<dbReference type="SUPFAM" id="SSF56194">
    <property type="entry name" value="Uridine diphospho-N-Acetylenolpyruvylglucosamine reductase, MurB, C-terminal domain"/>
    <property type="match status" value="1"/>
</dbReference>
<evidence type="ECO:0000256" key="10">
    <source>
        <dbReference type="ARBA" id="ARBA00022960"/>
    </source>
</evidence>
<dbReference type="GO" id="GO:0008360">
    <property type="term" value="P:regulation of cell shape"/>
    <property type="evidence" value="ECO:0007669"/>
    <property type="project" value="UniProtKB-KW"/>
</dbReference>
<dbReference type="KEGG" id="tjr:TherJR_2158"/>
<dbReference type="PANTHER" id="PTHR21071">
    <property type="entry name" value="UDP-N-ACETYLENOLPYRUVOYLGLUCOSAMINE REDUCTASE"/>
    <property type="match status" value="1"/>
</dbReference>
<evidence type="ECO:0000256" key="16">
    <source>
        <dbReference type="HAMAP-Rule" id="MF_00037"/>
    </source>
</evidence>
<evidence type="ECO:0000313" key="19">
    <source>
        <dbReference type="Proteomes" id="UP000002377"/>
    </source>
</evidence>
<dbReference type="EC" id="1.3.1.98" evidence="16"/>
<evidence type="ECO:0000256" key="4">
    <source>
        <dbReference type="ARBA" id="ARBA00004752"/>
    </source>
</evidence>
<keyword evidence="14 16" id="KW-0961">Cell wall biogenesis/degradation</keyword>
<dbReference type="GO" id="GO:0009252">
    <property type="term" value="P:peptidoglycan biosynthetic process"/>
    <property type="evidence" value="ECO:0007669"/>
    <property type="project" value="UniProtKB-UniRule"/>
</dbReference>
<sequence length="302" mass="32667">MSICRFREELQNLISGEILVNEPMSLHTTWRIGGPADLMLIPEDIEDCWAAIKLAKKYGIPYLVMGNGSNLLVKDRGIRGLVIKMAAGEVKVDEEQNLIFAPAGTLLPVVARVAADHALSGLEFAVGIPASVGGAIVMNAGAHGKSIGEVVKEVNVLDSDGELLVLPGRDLDFRYRYSNILQKNFIVTKAVFLLARAPAVEIKKRMTEFLEKRRQLQPVGKPNAGSVFKNPAGTSAGRLIDAAGCKGLTVGDAQVSEKHANFILNLDSATAHDVLTLIEQVKNAVYKKFNVMLELEVQVVGE</sequence>
<dbReference type="GO" id="GO:0071555">
    <property type="term" value="P:cell wall organization"/>
    <property type="evidence" value="ECO:0007669"/>
    <property type="project" value="UniProtKB-KW"/>
</dbReference>
<feature type="active site" description="Proton donor" evidence="16">
    <location>
        <position position="226"/>
    </location>
</feature>
<comment type="function">
    <text evidence="2 16">Cell wall formation.</text>
</comment>
<keyword evidence="9 16" id="KW-0521">NADP</keyword>
<evidence type="ECO:0000313" key="18">
    <source>
        <dbReference type="EMBL" id="ADG83003.1"/>
    </source>
</evidence>
<keyword evidence="8 16" id="KW-0274">FAD</keyword>
<keyword evidence="10 16" id="KW-0133">Cell shape</keyword>
<evidence type="ECO:0000256" key="8">
    <source>
        <dbReference type="ARBA" id="ARBA00022827"/>
    </source>
</evidence>
<evidence type="ECO:0000256" key="7">
    <source>
        <dbReference type="ARBA" id="ARBA00022630"/>
    </source>
</evidence>
<evidence type="ECO:0000256" key="9">
    <source>
        <dbReference type="ARBA" id="ARBA00022857"/>
    </source>
</evidence>
<dbReference type="InterPro" id="IPR016167">
    <property type="entry name" value="FAD-bd_PCMH_sub1"/>
</dbReference>
<keyword evidence="19" id="KW-1185">Reference proteome</keyword>
<keyword evidence="13 16" id="KW-0131">Cell cycle</keyword>
<gene>
    <name evidence="16" type="primary">murB</name>
    <name evidence="18" type="ordered locus">TherJR_2158</name>
</gene>
<feature type="active site" evidence="16">
    <location>
        <position position="296"/>
    </location>
</feature>
<dbReference type="AlphaFoldDB" id="D5X999"/>
<dbReference type="InterPro" id="IPR003170">
    <property type="entry name" value="MurB"/>
</dbReference>
<comment type="subcellular location">
    <subcellularLocation>
        <location evidence="3 16">Cytoplasm</location>
    </subcellularLocation>
</comment>
<dbReference type="GO" id="GO:0008762">
    <property type="term" value="F:UDP-N-acetylmuramate dehydrogenase activity"/>
    <property type="evidence" value="ECO:0007669"/>
    <property type="project" value="UniProtKB-UniRule"/>
</dbReference>
<dbReference type="GO" id="GO:0051301">
    <property type="term" value="P:cell division"/>
    <property type="evidence" value="ECO:0007669"/>
    <property type="project" value="UniProtKB-KW"/>
</dbReference>
<dbReference type="InterPro" id="IPR036635">
    <property type="entry name" value="MurB_C_sf"/>
</dbReference>
<dbReference type="STRING" id="635013.TherJR_2158"/>
<organism evidence="18 19">
    <name type="scientific">Thermincola potens (strain JR)</name>
    <dbReference type="NCBI Taxonomy" id="635013"/>
    <lineage>
        <taxon>Bacteria</taxon>
        <taxon>Bacillati</taxon>
        <taxon>Bacillota</taxon>
        <taxon>Clostridia</taxon>
        <taxon>Eubacteriales</taxon>
        <taxon>Thermincolaceae</taxon>
        <taxon>Thermincola</taxon>
    </lineage>
</organism>
<dbReference type="Gene3D" id="3.30.465.10">
    <property type="match status" value="1"/>
</dbReference>
<dbReference type="Gene3D" id="3.30.43.10">
    <property type="entry name" value="Uridine Diphospho-n-acetylenolpyruvylglucosamine Reductase, domain 2"/>
    <property type="match status" value="1"/>
</dbReference>
<keyword evidence="7 16" id="KW-0285">Flavoprotein</keyword>
<dbReference type="OrthoDB" id="9804753at2"/>
<keyword evidence="11 16" id="KW-0573">Peptidoglycan synthesis</keyword>
<feature type="domain" description="FAD-binding PCMH-type" evidence="17">
    <location>
        <begin position="31"/>
        <end position="197"/>
    </location>
</feature>
<accession>D5X999</accession>
<dbReference type="Pfam" id="PF01565">
    <property type="entry name" value="FAD_binding_4"/>
    <property type="match status" value="1"/>
</dbReference>
<reference evidence="18 19" key="1">
    <citation type="submission" date="2010-05" db="EMBL/GenBank/DDBJ databases">
        <title>Complete sequence of Thermincola sp. JR.</title>
        <authorList>
            <consortium name="US DOE Joint Genome Institute"/>
            <person name="Lucas S."/>
            <person name="Copeland A."/>
            <person name="Lapidus A."/>
            <person name="Cheng J.-F."/>
            <person name="Bruce D."/>
            <person name="Goodwin L."/>
            <person name="Pitluck S."/>
            <person name="Chertkov O."/>
            <person name="Detter J.C."/>
            <person name="Han C."/>
            <person name="Tapia R."/>
            <person name="Land M."/>
            <person name="Hauser L."/>
            <person name="Kyrpides N."/>
            <person name="Mikhailova N."/>
            <person name="Hazen T.C."/>
            <person name="Woyke T."/>
        </authorList>
    </citation>
    <scope>NUCLEOTIDE SEQUENCE [LARGE SCALE GENOMIC DNA]</scope>
    <source>
        <strain evidence="18 19">JR</strain>
    </source>
</reference>
<dbReference type="UniPathway" id="UPA00219"/>
<evidence type="ECO:0000256" key="5">
    <source>
        <dbReference type="ARBA" id="ARBA00022490"/>
    </source>
</evidence>
<dbReference type="EMBL" id="CP002028">
    <property type="protein sequence ID" value="ADG83003.1"/>
    <property type="molecule type" value="Genomic_DNA"/>
</dbReference>
<dbReference type="RefSeq" id="WP_013121004.1">
    <property type="nucleotide sequence ID" value="NC_014152.1"/>
</dbReference>
<comment type="catalytic activity">
    <reaction evidence="15 16">
        <text>UDP-N-acetyl-alpha-D-muramate + NADP(+) = UDP-N-acetyl-3-O-(1-carboxyvinyl)-alpha-D-glucosamine + NADPH + H(+)</text>
        <dbReference type="Rhea" id="RHEA:12248"/>
        <dbReference type="ChEBI" id="CHEBI:15378"/>
        <dbReference type="ChEBI" id="CHEBI:57783"/>
        <dbReference type="ChEBI" id="CHEBI:58349"/>
        <dbReference type="ChEBI" id="CHEBI:68483"/>
        <dbReference type="ChEBI" id="CHEBI:70757"/>
        <dbReference type="EC" id="1.3.1.98"/>
    </reaction>
</comment>
<evidence type="ECO:0000256" key="3">
    <source>
        <dbReference type="ARBA" id="ARBA00004496"/>
    </source>
</evidence>
<dbReference type="InterPro" id="IPR011601">
    <property type="entry name" value="MurB_C"/>
</dbReference>
<evidence type="ECO:0000259" key="17">
    <source>
        <dbReference type="PROSITE" id="PS51387"/>
    </source>
</evidence>
<dbReference type="NCBIfam" id="NF010480">
    <property type="entry name" value="PRK13905.1"/>
    <property type="match status" value="1"/>
</dbReference>
<dbReference type="Gene3D" id="3.90.78.10">
    <property type="entry name" value="UDP-N-acetylenolpyruvoylglucosamine reductase, C-terminal domain"/>
    <property type="match status" value="1"/>
</dbReference>
<keyword evidence="5 16" id="KW-0963">Cytoplasm</keyword>
<evidence type="ECO:0000256" key="15">
    <source>
        <dbReference type="ARBA" id="ARBA00048914"/>
    </source>
</evidence>
<dbReference type="HOGENOM" id="CLU_035304_1_1_9"/>
<dbReference type="InterPro" id="IPR016169">
    <property type="entry name" value="FAD-bd_PCMH_sub2"/>
</dbReference>
<dbReference type="InterPro" id="IPR016166">
    <property type="entry name" value="FAD-bd_PCMH"/>
</dbReference>
<name>D5X999_THEPJ</name>
<dbReference type="PANTHER" id="PTHR21071:SF4">
    <property type="entry name" value="UDP-N-ACETYLENOLPYRUVOYLGLUCOSAMINE REDUCTASE"/>
    <property type="match status" value="1"/>
</dbReference>
<comment type="pathway">
    <text evidence="4 16">Cell wall biogenesis; peptidoglycan biosynthesis.</text>
</comment>
<dbReference type="Proteomes" id="UP000002377">
    <property type="component" value="Chromosome"/>
</dbReference>
<comment type="similarity">
    <text evidence="16">Belongs to the MurB family.</text>
</comment>
<keyword evidence="6 16" id="KW-0132">Cell division</keyword>
<dbReference type="GO" id="GO:0071949">
    <property type="term" value="F:FAD binding"/>
    <property type="evidence" value="ECO:0007669"/>
    <property type="project" value="InterPro"/>
</dbReference>
<dbReference type="NCBIfam" id="TIGR00179">
    <property type="entry name" value="murB"/>
    <property type="match status" value="1"/>
</dbReference>
<evidence type="ECO:0000256" key="1">
    <source>
        <dbReference type="ARBA" id="ARBA00001974"/>
    </source>
</evidence>
<evidence type="ECO:0000256" key="13">
    <source>
        <dbReference type="ARBA" id="ARBA00023306"/>
    </source>
</evidence>
<proteinExistence type="inferred from homology"/>
<dbReference type="eggNOG" id="COG0812">
    <property type="taxonomic scope" value="Bacteria"/>
</dbReference>
<dbReference type="InterPro" id="IPR036318">
    <property type="entry name" value="FAD-bd_PCMH-like_sf"/>
</dbReference>
<dbReference type="GO" id="GO:0005829">
    <property type="term" value="C:cytosol"/>
    <property type="evidence" value="ECO:0007669"/>
    <property type="project" value="TreeGrafter"/>
</dbReference>
<evidence type="ECO:0000256" key="14">
    <source>
        <dbReference type="ARBA" id="ARBA00023316"/>
    </source>
</evidence>
<dbReference type="PROSITE" id="PS51387">
    <property type="entry name" value="FAD_PCMH"/>
    <property type="match status" value="1"/>
</dbReference>
<feature type="active site" evidence="16">
    <location>
        <position position="176"/>
    </location>
</feature>
<protein>
    <recommendedName>
        <fullName evidence="16">UDP-N-acetylenolpyruvoylglucosamine reductase</fullName>
        <ecNumber evidence="16">1.3.1.98</ecNumber>
    </recommendedName>
    <alternativeName>
        <fullName evidence="16">UDP-N-acetylmuramate dehydrogenase</fullName>
    </alternativeName>
</protein>
<evidence type="ECO:0000256" key="2">
    <source>
        <dbReference type="ARBA" id="ARBA00003921"/>
    </source>
</evidence>
<evidence type="ECO:0000256" key="6">
    <source>
        <dbReference type="ARBA" id="ARBA00022618"/>
    </source>
</evidence>